<keyword evidence="11" id="KW-1185">Reference proteome</keyword>
<evidence type="ECO:0000256" key="4">
    <source>
        <dbReference type="ARBA" id="ARBA00019905"/>
    </source>
</evidence>
<dbReference type="AlphaFoldDB" id="A0A6J2XZW0"/>
<reference evidence="12 13" key="1">
    <citation type="submission" date="2025-04" db="UniProtKB">
        <authorList>
            <consortium name="RefSeq"/>
        </authorList>
    </citation>
    <scope>IDENTIFICATION</scope>
    <source>
        <tissue evidence="12 13">Gonads</tissue>
    </source>
</reference>
<dbReference type="OrthoDB" id="3542292at2759"/>
<evidence type="ECO:0000256" key="1">
    <source>
        <dbReference type="ARBA" id="ARBA00001576"/>
    </source>
</evidence>
<feature type="compositionally biased region" description="Polar residues" evidence="8">
    <location>
        <begin position="635"/>
        <end position="645"/>
    </location>
</feature>
<keyword evidence="10" id="KW-0732">Signal</keyword>
<keyword evidence="9" id="KW-0472">Membrane</keyword>
<dbReference type="PANTHER" id="PTHR23403">
    <property type="entry name" value="TREHALASE"/>
    <property type="match status" value="1"/>
</dbReference>
<dbReference type="PRINTS" id="PR00744">
    <property type="entry name" value="GLHYDRLASE37"/>
</dbReference>
<comment type="similarity">
    <text evidence="2 7">Belongs to the glycosyl hydrolase 37 family.</text>
</comment>
<evidence type="ECO:0000256" key="8">
    <source>
        <dbReference type="SAM" id="MobiDB-lite"/>
    </source>
</evidence>
<gene>
    <name evidence="12 13 14" type="primary">LOC115882559</name>
</gene>
<evidence type="ECO:0000256" key="2">
    <source>
        <dbReference type="ARBA" id="ARBA00005615"/>
    </source>
</evidence>
<dbReference type="Gene3D" id="1.50.10.10">
    <property type="match status" value="1"/>
</dbReference>
<keyword evidence="9" id="KW-0812">Transmembrane</keyword>
<dbReference type="InterPro" id="IPR012341">
    <property type="entry name" value="6hp_glycosidase-like_sf"/>
</dbReference>
<evidence type="ECO:0000256" key="10">
    <source>
        <dbReference type="SAM" id="SignalP"/>
    </source>
</evidence>
<dbReference type="RefSeq" id="XP_030756588.1">
    <property type="nucleotide sequence ID" value="XM_030900728.1"/>
</dbReference>
<dbReference type="InterPro" id="IPR008928">
    <property type="entry name" value="6-hairpin_glycosidase_sf"/>
</dbReference>
<dbReference type="GO" id="GO:0005993">
    <property type="term" value="P:trehalose catabolic process"/>
    <property type="evidence" value="ECO:0007669"/>
    <property type="project" value="TreeGrafter"/>
</dbReference>
<sequence>MTHRVVVFVMFLVSLTQISYCEEEQFLPTCFSDIYCHGRLLDTIQMAKIYEDSKTFVDMKMKYSPNETLAKFDLFMLDFKDRRPTRAEVMKFVENTFDPAGQEFEDWDPEDWTSHPKFLDQIEDHELKNWAKKLNDIWKILGRKMKDEVKQHQDQFSIIWVPNPVIVPGGRFREFYYWDTYWIIQGLLLSEMKQTVKGILENFLYIVDTYGHIPNGGRIYYLARSQPPFLIPMIKSYYDFTHDVSFIEKHLPTMEKEFEYWMREHTRNIHMDGKNYTLAVYGDKSQGPRPESYSEDVESAAIFKEDHKKEAYYSELKAAAESGWDFSSRWFITNATNKGNLTNIKTRSIVPVDLNALIYWNAVLLSEFNTMFNNKEKARMYTDIGNQWIEATTAVLWHEEIGAWLDYDLYNAVKRDYFYPTNISPLWTGCYNASDKEKIVRSVLKYLQNKNIMYPGGVPSSVEHTGEQWDYPNAWPPLQHIMIVGLNNTGDEYAVRLAYELAESWIRSNYKAFKESDAMYEKYDATVFGGYGTGGEYEVQLGFGWSNAVILDLLHRYASTVRVEDPPLPLTSASVMEPRTASSSISSVTTALIALLVTMSAGFIGICIYRRRTQHTSFLDSRKPSSGKYMKLQDISGQKQSASDRTWTKRMELRLADKSRK</sequence>
<dbReference type="RefSeq" id="XP_030756587.1">
    <property type="nucleotide sequence ID" value="XM_030900727.1"/>
</dbReference>
<keyword evidence="9" id="KW-1133">Transmembrane helix</keyword>
<evidence type="ECO:0000256" key="5">
    <source>
        <dbReference type="ARBA" id="ARBA00022801"/>
    </source>
</evidence>
<organism evidence="11 12">
    <name type="scientific">Sitophilus oryzae</name>
    <name type="common">Rice weevil</name>
    <name type="synonym">Curculio oryzae</name>
    <dbReference type="NCBI Taxonomy" id="7048"/>
    <lineage>
        <taxon>Eukaryota</taxon>
        <taxon>Metazoa</taxon>
        <taxon>Ecdysozoa</taxon>
        <taxon>Arthropoda</taxon>
        <taxon>Hexapoda</taxon>
        <taxon>Insecta</taxon>
        <taxon>Pterygota</taxon>
        <taxon>Neoptera</taxon>
        <taxon>Endopterygota</taxon>
        <taxon>Coleoptera</taxon>
        <taxon>Polyphaga</taxon>
        <taxon>Cucujiformia</taxon>
        <taxon>Curculionidae</taxon>
        <taxon>Dryophthorinae</taxon>
        <taxon>Sitophilus</taxon>
    </lineage>
</organism>
<dbReference type="PANTHER" id="PTHR23403:SF1">
    <property type="entry name" value="TREHALASE"/>
    <property type="match status" value="1"/>
</dbReference>
<dbReference type="PROSITE" id="PS00927">
    <property type="entry name" value="TREHALASE_1"/>
    <property type="match status" value="1"/>
</dbReference>
<dbReference type="GeneID" id="115882559"/>
<dbReference type="PROSITE" id="PS00928">
    <property type="entry name" value="TREHALASE_2"/>
    <property type="match status" value="1"/>
</dbReference>
<dbReference type="InterPro" id="IPR001661">
    <property type="entry name" value="Glyco_hydro_37"/>
</dbReference>
<dbReference type="Proteomes" id="UP000504635">
    <property type="component" value="Unplaced"/>
</dbReference>
<keyword evidence="6 7" id="KW-0326">Glycosidase</keyword>
<comment type="catalytic activity">
    <reaction evidence="1 7">
        <text>alpha,alpha-trehalose + H2O = alpha-D-glucose + beta-D-glucose</text>
        <dbReference type="Rhea" id="RHEA:32675"/>
        <dbReference type="ChEBI" id="CHEBI:15377"/>
        <dbReference type="ChEBI" id="CHEBI:15903"/>
        <dbReference type="ChEBI" id="CHEBI:16551"/>
        <dbReference type="ChEBI" id="CHEBI:17925"/>
        <dbReference type="EC" id="3.2.1.28"/>
    </reaction>
</comment>
<feature type="chain" id="PRO_5044642884" description="Trehalase" evidence="10">
    <location>
        <begin position="22"/>
        <end position="661"/>
    </location>
</feature>
<evidence type="ECO:0000313" key="13">
    <source>
        <dbReference type="RefSeq" id="XP_030756587.1"/>
    </source>
</evidence>
<evidence type="ECO:0000313" key="14">
    <source>
        <dbReference type="RefSeq" id="XP_030756588.1"/>
    </source>
</evidence>
<evidence type="ECO:0000256" key="6">
    <source>
        <dbReference type="ARBA" id="ARBA00023295"/>
    </source>
</evidence>
<dbReference type="GO" id="GO:0004555">
    <property type="term" value="F:alpha,alpha-trehalase activity"/>
    <property type="evidence" value="ECO:0007669"/>
    <property type="project" value="UniProtKB-EC"/>
</dbReference>
<dbReference type="RefSeq" id="XP_030756586.1">
    <property type="nucleotide sequence ID" value="XM_030900726.1"/>
</dbReference>
<feature type="region of interest" description="Disordered" evidence="8">
    <location>
        <begin position="620"/>
        <end position="649"/>
    </location>
</feature>
<evidence type="ECO:0000256" key="9">
    <source>
        <dbReference type="SAM" id="Phobius"/>
    </source>
</evidence>
<evidence type="ECO:0000256" key="3">
    <source>
        <dbReference type="ARBA" id="ARBA00012757"/>
    </source>
</evidence>
<feature type="signal peptide" evidence="10">
    <location>
        <begin position="1"/>
        <end position="21"/>
    </location>
</feature>
<evidence type="ECO:0000313" key="12">
    <source>
        <dbReference type="RefSeq" id="XP_030756586.1"/>
    </source>
</evidence>
<proteinExistence type="inferred from homology"/>
<name>A0A6J2XZW0_SITOR</name>
<accession>A0A6J2XZW0</accession>
<feature type="transmembrane region" description="Helical" evidence="9">
    <location>
        <begin position="588"/>
        <end position="609"/>
    </location>
</feature>
<dbReference type="KEGG" id="soy:115882559"/>
<dbReference type="Pfam" id="PF01204">
    <property type="entry name" value="Trehalase"/>
    <property type="match status" value="1"/>
</dbReference>
<keyword evidence="5 7" id="KW-0378">Hydrolase</keyword>
<evidence type="ECO:0000313" key="11">
    <source>
        <dbReference type="Proteomes" id="UP000504635"/>
    </source>
</evidence>
<dbReference type="SUPFAM" id="SSF48208">
    <property type="entry name" value="Six-hairpin glycosidases"/>
    <property type="match status" value="1"/>
</dbReference>
<evidence type="ECO:0000256" key="7">
    <source>
        <dbReference type="RuleBase" id="RU361180"/>
    </source>
</evidence>
<dbReference type="EC" id="3.2.1.28" evidence="3 7"/>
<protein>
    <recommendedName>
        <fullName evidence="4 7">Trehalase</fullName>
        <ecNumber evidence="3 7">3.2.1.28</ecNumber>
    </recommendedName>
    <alternativeName>
        <fullName evidence="7">Alpha-trehalose glucohydrolase</fullName>
    </alternativeName>
</protein>
<dbReference type="InterPro" id="IPR018232">
    <property type="entry name" value="Glyco_hydro_37_CS"/>
</dbReference>